<dbReference type="SUPFAM" id="SSF143744">
    <property type="entry name" value="GlcG-like"/>
    <property type="match status" value="1"/>
</dbReference>
<comment type="caution">
    <text evidence="1">The sequence shown here is derived from an EMBL/GenBank/DDBJ whole genome shotgun (WGS) entry which is preliminary data.</text>
</comment>
<sequence>MHTYKTLTLEEAHTILDAAQKKAEEVGVPEVLCVADNAGYPIALRRLDGGKVTSVQIAMNKAFTAAGHRKRTDNYKNAYPGEEAFGIFTQHEGRFTVFVGGFPIFVDGQCVGSIAASGGNGEQDIACCEAGIAAFMATLKK</sequence>
<dbReference type="RefSeq" id="WP_147150461.1">
    <property type="nucleotide sequence ID" value="NZ_BKAJ01000065.1"/>
</dbReference>
<dbReference type="OrthoDB" id="9815788at2"/>
<gene>
    <name evidence="1" type="ORF">RSO01_35590</name>
</gene>
<dbReference type="InterPro" id="IPR038084">
    <property type="entry name" value="PduO/GlcC-like_sf"/>
</dbReference>
<evidence type="ECO:0000313" key="1">
    <source>
        <dbReference type="EMBL" id="GEP56393.1"/>
    </source>
</evidence>
<dbReference type="Pfam" id="PF03928">
    <property type="entry name" value="HbpS-like"/>
    <property type="match status" value="1"/>
</dbReference>
<protein>
    <submittedName>
        <fullName evidence="1">CDP-alcohol phosphatidyltransferase</fullName>
    </submittedName>
</protein>
<dbReference type="AlphaFoldDB" id="A0A512NBS8"/>
<dbReference type="Gene3D" id="3.30.450.150">
    <property type="entry name" value="Haem-degrading domain"/>
    <property type="match status" value="1"/>
</dbReference>
<evidence type="ECO:0000313" key="2">
    <source>
        <dbReference type="Proteomes" id="UP000321058"/>
    </source>
</evidence>
<proteinExistence type="predicted"/>
<keyword evidence="1" id="KW-0808">Transferase</keyword>
<dbReference type="GO" id="GO:0016740">
    <property type="term" value="F:transferase activity"/>
    <property type="evidence" value="ECO:0007669"/>
    <property type="project" value="UniProtKB-KW"/>
</dbReference>
<dbReference type="EMBL" id="BKAJ01000065">
    <property type="protein sequence ID" value="GEP56393.1"/>
    <property type="molecule type" value="Genomic_DNA"/>
</dbReference>
<dbReference type="PANTHER" id="PTHR34309:SF1">
    <property type="entry name" value="PROTEIN GLCG"/>
    <property type="match status" value="1"/>
</dbReference>
<accession>A0A512NBS8</accession>
<name>A0A512NBS8_9HYPH</name>
<dbReference type="InterPro" id="IPR005624">
    <property type="entry name" value="PduO/GlcC-like"/>
</dbReference>
<dbReference type="Proteomes" id="UP000321058">
    <property type="component" value="Unassembled WGS sequence"/>
</dbReference>
<organism evidence="1 2">
    <name type="scientific">Reyranella soli</name>
    <dbReference type="NCBI Taxonomy" id="1230389"/>
    <lineage>
        <taxon>Bacteria</taxon>
        <taxon>Pseudomonadati</taxon>
        <taxon>Pseudomonadota</taxon>
        <taxon>Alphaproteobacteria</taxon>
        <taxon>Hyphomicrobiales</taxon>
        <taxon>Reyranellaceae</taxon>
        <taxon>Reyranella</taxon>
    </lineage>
</organism>
<dbReference type="PANTHER" id="PTHR34309">
    <property type="entry name" value="SLR1406 PROTEIN"/>
    <property type="match status" value="1"/>
</dbReference>
<keyword evidence="2" id="KW-1185">Reference proteome</keyword>
<dbReference type="InterPro" id="IPR052517">
    <property type="entry name" value="GlcG_carb_metab_protein"/>
</dbReference>
<reference evidence="1 2" key="1">
    <citation type="submission" date="2019-07" db="EMBL/GenBank/DDBJ databases">
        <title>Whole genome shotgun sequence of Reyranella soli NBRC 108950.</title>
        <authorList>
            <person name="Hosoyama A."/>
            <person name="Uohara A."/>
            <person name="Ohji S."/>
            <person name="Ichikawa N."/>
        </authorList>
    </citation>
    <scope>NUCLEOTIDE SEQUENCE [LARGE SCALE GENOMIC DNA]</scope>
    <source>
        <strain evidence="1 2">NBRC 108950</strain>
    </source>
</reference>